<dbReference type="EMBL" id="BPWL01000003">
    <property type="protein sequence ID" value="GJJ08191.1"/>
    <property type="molecule type" value="Genomic_DNA"/>
</dbReference>
<evidence type="ECO:0000256" key="1">
    <source>
        <dbReference type="SAM" id="Phobius"/>
    </source>
</evidence>
<organism evidence="2 3">
    <name type="scientific">Clathrus columnatus</name>
    <dbReference type="NCBI Taxonomy" id="1419009"/>
    <lineage>
        <taxon>Eukaryota</taxon>
        <taxon>Fungi</taxon>
        <taxon>Dikarya</taxon>
        <taxon>Basidiomycota</taxon>
        <taxon>Agaricomycotina</taxon>
        <taxon>Agaricomycetes</taxon>
        <taxon>Phallomycetidae</taxon>
        <taxon>Phallales</taxon>
        <taxon>Clathraceae</taxon>
        <taxon>Clathrus</taxon>
    </lineage>
</organism>
<evidence type="ECO:0000313" key="2">
    <source>
        <dbReference type="EMBL" id="GJJ08191.1"/>
    </source>
</evidence>
<dbReference type="Proteomes" id="UP001050691">
    <property type="component" value="Unassembled WGS sequence"/>
</dbReference>
<reference evidence="2" key="1">
    <citation type="submission" date="2021-10" db="EMBL/GenBank/DDBJ databases">
        <title>De novo Genome Assembly of Clathrus columnatus (Basidiomycota, Fungi) Using Illumina and Nanopore Sequence Data.</title>
        <authorList>
            <person name="Ogiso-Tanaka E."/>
            <person name="Itagaki H."/>
            <person name="Hosoya T."/>
            <person name="Hosaka K."/>
        </authorList>
    </citation>
    <scope>NUCLEOTIDE SEQUENCE</scope>
    <source>
        <strain evidence="2">MO-923</strain>
    </source>
</reference>
<proteinExistence type="predicted"/>
<protein>
    <submittedName>
        <fullName evidence="2">Uncharacterized protein</fullName>
    </submittedName>
</protein>
<gene>
    <name evidence="2" type="ORF">Clacol_002399</name>
</gene>
<name>A0AAV5A0K6_9AGAM</name>
<keyword evidence="3" id="KW-1185">Reference proteome</keyword>
<accession>A0AAV5A0K6</accession>
<dbReference type="Pfam" id="PF11927">
    <property type="entry name" value="HODM_asu-like"/>
    <property type="match status" value="2"/>
</dbReference>
<evidence type="ECO:0000313" key="3">
    <source>
        <dbReference type="Proteomes" id="UP001050691"/>
    </source>
</evidence>
<keyword evidence="1" id="KW-0472">Membrane</keyword>
<comment type="caution">
    <text evidence="2">The sequence shown here is derived from an EMBL/GenBank/DDBJ whole genome shotgun (WGS) entry which is preliminary data.</text>
</comment>
<dbReference type="InterPro" id="IPR021848">
    <property type="entry name" value="HODM_asu-like"/>
</dbReference>
<keyword evidence="1" id="KW-1133">Transmembrane helix</keyword>
<dbReference type="AlphaFoldDB" id="A0AAV5A0K6"/>
<keyword evidence="1" id="KW-0812">Transmembrane</keyword>
<sequence>MSSGTFLDMLFVLGSLAVAFAAWYYFKCKKTQQQGSENERPLGEWIPQDFEYPPFEPLLDFDIHTTSPIRYRPFRWGPKYNVTMGIRPMSWESWIELDNTYLETYKIKKRRAFERGSKAVCTLPGAEKAALEVCTELTSYLAKRYPQVFRVTRVHDNGGLGEGDSIVGKGGGRIKTVEVIPVGDIWDLDKDDPMLVAGLLSEDLGIMIEGSDGQYYLRAGSICVPGEGIPNSSWFVKLIYSYAGFWRLEDKIGLPLKQIHLKGGVYQYREKLELSLDRFFRKLPLEKPVLRNNIDPDLAWATIHHGDEDKFDQSTHTPRPEYLQDGHWQPPNPTTETYFHPITEMMEEPGVPGRLAAAIRSWPEPIGEAKAKDLFAETLLPLLDEQHQKQIISGIIKEDDRADYYPY</sequence>
<feature type="transmembrane region" description="Helical" evidence="1">
    <location>
        <begin position="6"/>
        <end position="26"/>
    </location>
</feature>